<organism evidence="1 2">
    <name type="scientific">Nocardioides endophyticus</name>
    <dbReference type="NCBI Taxonomy" id="1353775"/>
    <lineage>
        <taxon>Bacteria</taxon>
        <taxon>Bacillati</taxon>
        <taxon>Actinomycetota</taxon>
        <taxon>Actinomycetes</taxon>
        <taxon>Propionibacteriales</taxon>
        <taxon>Nocardioidaceae</taxon>
        <taxon>Nocardioides</taxon>
    </lineage>
</organism>
<dbReference type="SUPFAM" id="SSF56801">
    <property type="entry name" value="Acetyl-CoA synthetase-like"/>
    <property type="match status" value="1"/>
</dbReference>
<comment type="caution">
    <text evidence="1">The sequence shown here is derived from an EMBL/GenBank/DDBJ whole genome shotgun (WGS) entry which is preliminary data.</text>
</comment>
<gene>
    <name evidence="1" type="ORF">GCM10023350_43250</name>
</gene>
<keyword evidence="2" id="KW-1185">Reference proteome</keyword>
<accession>A0ABP8ZE79</accession>
<evidence type="ECO:0000313" key="1">
    <source>
        <dbReference type="EMBL" id="GAA4753332.1"/>
    </source>
</evidence>
<name>A0ABP8ZE79_9ACTN</name>
<dbReference type="Proteomes" id="UP001499882">
    <property type="component" value="Unassembled WGS sequence"/>
</dbReference>
<sequence>MLGVWPYVGDEEAWHAVTFEHKGLTWYATGDHGLFDEDGCLHIVDRSRATAIPAAEELLRAGFSRGSVVSLGPWSLDSGA</sequence>
<protein>
    <submittedName>
        <fullName evidence="1">Uncharacterized protein</fullName>
    </submittedName>
</protein>
<evidence type="ECO:0000313" key="2">
    <source>
        <dbReference type="Proteomes" id="UP001499882"/>
    </source>
</evidence>
<reference evidence="2" key="1">
    <citation type="journal article" date="2019" name="Int. J. Syst. Evol. Microbiol.">
        <title>The Global Catalogue of Microorganisms (GCM) 10K type strain sequencing project: providing services to taxonomists for standard genome sequencing and annotation.</title>
        <authorList>
            <consortium name="The Broad Institute Genomics Platform"/>
            <consortium name="The Broad Institute Genome Sequencing Center for Infectious Disease"/>
            <person name="Wu L."/>
            <person name="Ma J."/>
        </authorList>
    </citation>
    <scope>NUCLEOTIDE SEQUENCE [LARGE SCALE GENOMIC DNA]</scope>
    <source>
        <strain evidence="2">JCM 18532</strain>
    </source>
</reference>
<dbReference type="EMBL" id="BAABKN010000028">
    <property type="protein sequence ID" value="GAA4753332.1"/>
    <property type="molecule type" value="Genomic_DNA"/>
</dbReference>
<dbReference type="Gene3D" id="2.30.38.10">
    <property type="entry name" value="Luciferase, Domain 3"/>
    <property type="match status" value="1"/>
</dbReference>
<proteinExistence type="predicted"/>